<dbReference type="InterPro" id="IPR029055">
    <property type="entry name" value="Ntn_hydrolases_N"/>
</dbReference>
<dbReference type="PRINTS" id="PR01210">
    <property type="entry name" value="GGTRANSPTASE"/>
</dbReference>
<dbReference type="InterPro" id="IPR052896">
    <property type="entry name" value="GGT-like_enzyme"/>
</dbReference>
<evidence type="ECO:0000313" key="2">
    <source>
        <dbReference type="Proteomes" id="UP000301751"/>
    </source>
</evidence>
<reference evidence="2" key="1">
    <citation type="submission" date="2019-03" db="EMBL/GenBank/DDBJ databases">
        <title>Aquabacterium pictum sp.nov., the first bacteriochlorophyll a-containing freshwater bacterium in the genus Aquabacterium of the class Betaproteobacteria.</title>
        <authorList>
            <person name="Hirose S."/>
            <person name="Tank M."/>
            <person name="Hara E."/>
            <person name="Tamaki H."/>
            <person name="Takaichi S."/>
            <person name="Haruta S."/>
            <person name="Hanada S."/>
        </authorList>
    </citation>
    <scope>NUCLEOTIDE SEQUENCE [LARGE SCALE GENOMIC DNA]</scope>
    <source>
        <strain evidence="2">W35</strain>
    </source>
</reference>
<protein>
    <submittedName>
        <fullName evidence="1">Gamma-glutamyltranspeptidase</fullName>
    </submittedName>
</protein>
<organism evidence="1 2">
    <name type="scientific">Pseudaquabacterium pictum</name>
    <dbReference type="NCBI Taxonomy" id="2315236"/>
    <lineage>
        <taxon>Bacteria</taxon>
        <taxon>Pseudomonadati</taxon>
        <taxon>Pseudomonadota</taxon>
        <taxon>Betaproteobacteria</taxon>
        <taxon>Burkholderiales</taxon>
        <taxon>Sphaerotilaceae</taxon>
        <taxon>Pseudaquabacterium</taxon>
    </lineage>
</organism>
<dbReference type="EMBL" id="BJCL01000002">
    <property type="protein sequence ID" value="GCL62046.1"/>
    <property type="molecule type" value="Genomic_DNA"/>
</dbReference>
<accession>A0A480AM12</accession>
<comment type="caution">
    <text evidence="1">The sequence shown here is derived from an EMBL/GenBank/DDBJ whole genome shotgun (WGS) entry which is preliminary data.</text>
</comment>
<proteinExistence type="predicted"/>
<dbReference type="PANTHER" id="PTHR43881:SF5">
    <property type="entry name" value="GAMMA-GLUTAMYLTRANSPEPTIDASE"/>
    <property type="match status" value="1"/>
</dbReference>
<sequence>MTAPPNPAPEPRMIHTHTALGGMVVAPHHLAAQAGRDVLRDGGTAVEAMVAAAATIAVVYPHMNAIGGDGFWLIHDPAQGSAPPLAIDACGPAAAAADIGWYARQGHTQAIPSRGPLAALTVAGTVGGWARALASTAGWQAPLPLARLLADAIRHAEQGCTVSVSQHGLNHQKLAELRPQPGFADTYMPGGTVPAVGSLLRQPALAATLQALAQDGLDSFYRGTLAARIAAGLASVGSPVTAADLAAYSALLVAPLRVQLQEAEVFNLPPPTQGLAALLILGLFDRLSVQQAEGFDHLHGLVEATKQAFLVRDRVVTDRGRLPADPQSYLEPGALDARARPIDMQRALPWPQPAAPGDTIWMGAIDGQGRAVSFIQSVYWEWGSGVVVPDTGICWQNRGISFALDPKALNHLQPGRKPFHTLNPSLARFADGRVMPYGTMGGEGQPQTQAAVYTRYARFGQPLQQAVSAPRWLLGRTWGDVSTSLKLEPRFDPSLVSQLRAAGHTVELVADAFSDTMGHAGALVRHPDGRIEGAFDPRSDGAAAGW</sequence>
<name>A0A480AM12_9BURK</name>
<keyword evidence="2" id="KW-1185">Reference proteome</keyword>
<dbReference type="Gene3D" id="1.10.246.130">
    <property type="match status" value="1"/>
</dbReference>
<dbReference type="InterPro" id="IPR043137">
    <property type="entry name" value="GGT_ssub_C"/>
</dbReference>
<evidence type="ECO:0000313" key="1">
    <source>
        <dbReference type="EMBL" id="GCL62046.1"/>
    </source>
</evidence>
<dbReference type="InterPro" id="IPR043138">
    <property type="entry name" value="GGT_lsub"/>
</dbReference>
<gene>
    <name evidence="1" type="primary">ggt_2</name>
    <name evidence="1" type="ORF">AQPW35_11270</name>
</gene>
<dbReference type="Proteomes" id="UP000301751">
    <property type="component" value="Unassembled WGS sequence"/>
</dbReference>
<dbReference type="AlphaFoldDB" id="A0A480AM12"/>
<dbReference type="PANTHER" id="PTHR43881">
    <property type="entry name" value="GAMMA-GLUTAMYLTRANSPEPTIDASE (AFU_ORTHOLOGUE AFUA_4G13580)"/>
    <property type="match status" value="1"/>
</dbReference>
<dbReference type="SUPFAM" id="SSF56235">
    <property type="entry name" value="N-terminal nucleophile aminohydrolases (Ntn hydrolases)"/>
    <property type="match status" value="1"/>
</dbReference>
<dbReference type="Gene3D" id="3.60.20.40">
    <property type="match status" value="1"/>
</dbReference>
<dbReference type="Pfam" id="PF01019">
    <property type="entry name" value="G_glu_transpept"/>
    <property type="match status" value="1"/>
</dbReference>